<dbReference type="AlphaFoldDB" id="A0A8C6XCA3"/>
<reference evidence="2" key="2">
    <citation type="submission" date="2025-09" db="UniProtKB">
        <authorList>
            <consortium name="Ensembl"/>
        </authorList>
    </citation>
    <scope>IDENTIFICATION</scope>
</reference>
<reference evidence="2" key="1">
    <citation type="submission" date="2025-08" db="UniProtKB">
        <authorList>
            <consortium name="Ensembl"/>
        </authorList>
    </citation>
    <scope>IDENTIFICATION</scope>
</reference>
<keyword evidence="3" id="KW-1185">Reference proteome</keyword>
<accession>A0A8C6XCA3</accession>
<dbReference type="Proteomes" id="UP000694559">
    <property type="component" value="Unplaced"/>
</dbReference>
<evidence type="ECO:0000313" key="2">
    <source>
        <dbReference type="Ensembl" id="ENSNNAP00000012169.1"/>
    </source>
</evidence>
<evidence type="ECO:0000256" key="1">
    <source>
        <dbReference type="SAM" id="MobiDB-lite"/>
    </source>
</evidence>
<proteinExistence type="predicted"/>
<sequence length="144" mass="16408">MSLQALNGENAETTGRTSILRLSQKENVPPKGIVKPMKVRNFPNTQRDPQTRRILSPDRKKKVEISRVAEITGQSSLAYMHCNVSNHFSNMCLDICLALKSGKRVYFSKSMPFPCSLEARKRSFPVEIGTFIPWKPRQINRDLC</sequence>
<organism evidence="2 3">
    <name type="scientific">Naja naja</name>
    <name type="common">Indian cobra</name>
    <dbReference type="NCBI Taxonomy" id="35670"/>
    <lineage>
        <taxon>Eukaryota</taxon>
        <taxon>Metazoa</taxon>
        <taxon>Chordata</taxon>
        <taxon>Craniata</taxon>
        <taxon>Vertebrata</taxon>
        <taxon>Euteleostomi</taxon>
        <taxon>Lepidosauria</taxon>
        <taxon>Squamata</taxon>
        <taxon>Bifurcata</taxon>
        <taxon>Unidentata</taxon>
        <taxon>Episquamata</taxon>
        <taxon>Toxicofera</taxon>
        <taxon>Serpentes</taxon>
        <taxon>Colubroidea</taxon>
        <taxon>Elapidae</taxon>
        <taxon>Elapinae</taxon>
        <taxon>Naja</taxon>
    </lineage>
</organism>
<feature type="compositionally biased region" description="Polar residues" evidence="1">
    <location>
        <begin position="1"/>
        <end position="21"/>
    </location>
</feature>
<protein>
    <submittedName>
        <fullName evidence="2">Uncharacterized protein</fullName>
    </submittedName>
</protein>
<dbReference type="OrthoDB" id="10255048at2759"/>
<feature type="region of interest" description="Disordered" evidence="1">
    <location>
        <begin position="1"/>
        <end position="31"/>
    </location>
</feature>
<evidence type="ECO:0000313" key="3">
    <source>
        <dbReference type="Proteomes" id="UP000694559"/>
    </source>
</evidence>
<name>A0A8C6XCA3_NAJNA</name>
<dbReference type="Ensembl" id="ENSNNAT00000012731.1">
    <property type="protein sequence ID" value="ENSNNAP00000012169.1"/>
    <property type="gene ID" value="ENSNNAG00000008186.1"/>
</dbReference>